<dbReference type="PRINTS" id="PR00385">
    <property type="entry name" value="P450"/>
</dbReference>
<evidence type="ECO:0000256" key="12">
    <source>
        <dbReference type="ARBA" id="ARBA00023136"/>
    </source>
</evidence>
<evidence type="ECO:0000256" key="6">
    <source>
        <dbReference type="ARBA" id="ARBA00022723"/>
    </source>
</evidence>
<dbReference type="GO" id="GO:0020037">
    <property type="term" value="F:heme binding"/>
    <property type="evidence" value="ECO:0007669"/>
    <property type="project" value="InterPro"/>
</dbReference>
<organism evidence="15">
    <name type="scientific">Timema genevievae</name>
    <name type="common">Walking stick</name>
    <dbReference type="NCBI Taxonomy" id="629358"/>
    <lineage>
        <taxon>Eukaryota</taxon>
        <taxon>Metazoa</taxon>
        <taxon>Ecdysozoa</taxon>
        <taxon>Arthropoda</taxon>
        <taxon>Hexapoda</taxon>
        <taxon>Insecta</taxon>
        <taxon>Pterygota</taxon>
        <taxon>Neoptera</taxon>
        <taxon>Polyneoptera</taxon>
        <taxon>Phasmatodea</taxon>
        <taxon>Timematodea</taxon>
        <taxon>Timematoidea</taxon>
        <taxon>Timematidae</taxon>
        <taxon>Timema</taxon>
    </lineage>
</organism>
<dbReference type="SUPFAM" id="SSF48264">
    <property type="entry name" value="Cytochrome P450"/>
    <property type="match status" value="1"/>
</dbReference>
<dbReference type="PANTHER" id="PTHR24291">
    <property type="entry name" value="CYTOCHROME P450 FAMILY 4"/>
    <property type="match status" value="1"/>
</dbReference>
<gene>
    <name evidence="15" type="ORF">TGEB3V08_LOCUS9764</name>
</gene>
<dbReference type="PROSITE" id="PS00086">
    <property type="entry name" value="CYTOCHROME_P450"/>
    <property type="match status" value="1"/>
</dbReference>
<dbReference type="CDD" id="cd20628">
    <property type="entry name" value="CYP4"/>
    <property type="match status" value="1"/>
</dbReference>
<dbReference type="GO" id="GO:0016705">
    <property type="term" value="F:oxidoreductase activity, acting on paired donors, with incorporation or reduction of molecular oxygen"/>
    <property type="evidence" value="ECO:0007669"/>
    <property type="project" value="InterPro"/>
</dbReference>
<proteinExistence type="inferred from homology"/>
<keyword evidence="5 13" id="KW-0349">Heme</keyword>
<dbReference type="GO" id="GO:0005506">
    <property type="term" value="F:iron ion binding"/>
    <property type="evidence" value="ECO:0007669"/>
    <property type="project" value="InterPro"/>
</dbReference>
<evidence type="ECO:0000256" key="10">
    <source>
        <dbReference type="ARBA" id="ARBA00023004"/>
    </source>
</evidence>
<evidence type="ECO:0000256" key="9">
    <source>
        <dbReference type="ARBA" id="ARBA00023002"/>
    </source>
</evidence>
<dbReference type="InterPro" id="IPR036396">
    <property type="entry name" value="Cyt_P450_sf"/>
</dbReference>
<comment type="subcellular location">
    <subcellularLocation>
        <location evidence="3">Endoplasmic reticulum membrane</location>
        <topology evidence="3">Peripheral membrane protein</topology>
    </subcellularLocation>
    <subcellularLocation>
        <location evidence="2">Microsome membrane</location>
        <topology evidence="2">Peripheral membrane protein</topology>
    </subcellularLocation>
</comment>
<evidence type="ECO:0000256" key="7">
    <source>
        <dbReference type="ARBA" id="ARBA00022824"/>
    </source>
</evidence>
<evidence type="ECO:0000256" key="4">
    <source>
        <dbReference type="ARBA" id="ARBA00010617"/>
    </source>
</evidence>
<sequence length="556" mass="63808">MANKLPGPREYPILGNILDALAWTPEESFQKYLRLIRRYSPTVRFWVGPYLIISLSDPRDLEILMNSEKCLGRERAKYLLDKYTLGDGLIPIGGEQWRIHRKFVISSFQYSHFESFVKVFNKNSAILTKCLTEASGDTNCIDIIQYLTRFAFDSVCETLMGVEMKSQERGEEKFIESVETFLSTATKIFLNPWLLSDAIIRFTRHHKKMTESVAYMNSFCSELIADKSRGYRERQKNAALTNGPAERETPLLIEAFMQIMHGGECPFSKEEIVGELNYMIMAGMDTTATALSFVMMLLGFHQDVQRRLQEELDGIFGDELERPVSTEDLNNLKYTEQVIKETLRLYPLVPFVPRTCTQDIPMKGYTIPKGCDVLFNIYSLHRNPEIYPNPDEFDPENFTLGRSKGRHPYGYVPFSGGMRRCVGHRYAMLQMKVVIAHVLRRFDVRPVCDREDMDRLGVHIFAWRESGKPFLEGERTNFPTPDRYSNLDIPVIGSLVSRESSALDHAATEAAIIVTSHPGLFDPTCNVPGHTTDREGRRKRTHNSITKLNFRDTMLP</sequence>
<dbReference type="InterPro" id="IPR050196">
    <property type="entry name" value="Cytochrome_P450_Monoox"/>
</dbReference>
<dbReference type="EMBL" id="OE844800">
    <property type="protein sequence ID" value="CAD7606229.1"/>
    <property type="molecule type" value="Genomic_DNA"/>
</dbReference>
<evidence type="ECO:0000256" key="3">
    <source>
        <dbReference type="ARBA" id="ARBA00004406"/>
    </source>
</evidence>
<dbReference type="AlphaFoldDB" id="A0A7R9PQS1"/>
<dbReference type="PANTHER" id="PTHR24291:SF189">
    <property type="entry name" value="CYTOCHROME P450 4C3-RELATED"/>
    <property type="match status" value="1"/>
</dbReference>
<keyword evidence="9 14" id="KW-0560">Oxidoreductase</keyword>
<keyword evidence="8" id="KW-0492">Microsome</keyword>
<keyword evidence="7" id="KW-0256">Endoplasmic reticulum</keyword>
<evidence type="ECO:0000256" key="5">
    <source>
        <dbReference type="ARBA" id="ARBA00022617"/>
    </source>
</evidence>
<keyword evidence="6 13" id="KW-0479">Metal-binding</keyword>
<protein>
    <recommendedName>
        <fullName evidence="16">Cytochrome P450</fullName>
    </recommendedName>
</protein>
<accession>A0A7R9PQS1</accession>
<dbReference type="Gene3D" id="1.10.630.10">
    <property type="entry name" value="Cytochrome P450"/>
    <property type="match status" value="1"/>
</dbReference>
<evidence type="ECO:0000256" key="2">
    <source>
        <dbReference type="ARBA" id="ARBA00004174"/>
    </source>
</evidence>
<dbReference type="Pfam" id="PF00067">
    <property type="entry name" value="p450"/>
    <property type="match status" value="1"/>
</dbReference>
<evidence type="ECO:0000256" key="1">
    <source>
        <dbReference type="ARBA" id="ARBA00001971"/>
    </source>
</evidence>
<evidence type="ECO:0000256" key="13">
    <source>
        <dbReference type="PIRSR" id="PIRSR602401-1"/>
    </source>
</evidence>
<dbReference type="InterPro" id="IPR001128">
    <property type="entry name" value="Cyt_P450"/>
</dbReference>
<dbReference type="GO" id="GO:0004497">
    <property type="term" value="F:monooxygenase activity"/>
    <property type="evidence" value="ECO:0007669"/>
    <property type="project" value="UniProtKB-KW"/>
</dbReference>
<dbReference type="GO" id="GO:0005789">
    <property type="term" value="C:endoplasmic reticulum membrane"/>
    <property type="evidence" value="ECO:0007669"/>
    <property type="project" value="UniProtKB-SubCell"/>
</dbReference>
<comment type="cofactor">
    <cofactor evidence="1 13">
        <name>heme</name>
        <dbReference type="ChEBI" id="CHEBI:30413"/>
    </cofactor>
</comment>
<evidence type="ECO:0000313" key="15">
    <source>
        <dbReference type="EMBL" id="CAD7606229.1"/>
    </source>
</evidence>
<evidence type="ECO:0000256" key="14">
    <source>
        <dbReference type="RuleBase" id="RU000461"/>
    </source>
</evidence>
<keyword evidence="12" id="KW-0472">Membrane</keyword>
<keyword evidence="10 13" id="KW-0408">Iron</keyword>
<dbReference type="PRINTS" id="PR00463">
    <property type="entry name" value="EP450I"/>
</dbReference>
<dbReference type="InterPro" id="IPR002401">
    <property type="entry name" value="Cyt_P450_E_grp-I"/>
</dbReference>
<evidence type="ECO:0000256" key="11">
    <source>
        <dbReference type="ARBA" id="ARBA00023033"/>
    </source>
</evidence>
<evidence type="ECO:0000256" key="8">
    <source>
        <dbReference type="ARBA" id="ARBA00022848"/>
    </source>
</evidence>
<keyword evidence="11 14" id="KW-0503">Monooxygenase</keyword>
<evidence type="ECO:0008006" key="16">
    <source>
        <dbReference type="Google" id="ProtNLM"/>
    </source>
</evidence>
<comment type="similarity">
    <text evidence="4 14">Belongs to the cytochrome P450 family.</text>
</comment>
<dbReference type="InterPro" id="IPR017972">
    <property type="entry name" value="Cyt_P450_CS"/>
</dbReference>
<reference evidence="15" key="1">
    <citation type="submission" date="2020-11" db="EMBL/GenBank/DDBJ databases">
        <authorList>
            <person name="Tran Van P."/>
        </authorList>
    </citation>
    <scope>NUCLEOTIDE SEQUENCE</scope>
</reference>
<feature type="binding site" description="axial binding residue" evidence="13">
    <location>
        <position position="421"/>
    </location>
    <ligand>
        <name>heme</name>
        <dbReference type="ChEBI" id="CHEBI:30413"/>
    </ligand>
    <ligandPart>
        <name>Fe</name>
        <dbReference type="ChEBI" id="CHEBI:18248"/>
    </ligandPart>
</feature>
<name>A0A7R9PQS1_TIMGE</name>